<evidence type="ECO:0000313" key="5">
    <source>
        <dbReference type="EMBL" id="MBE9080541.1"/>
    </source>
</evidence>
<gene>
    <name evidence="5" type="ORF">IQ241_25230</name>
</gene>
<accession>A0A8J7DP47</accession>
<dbReference type="PANTHER" id="PTHR33678:SF2">
    <property type="match status" value="1"/>
</dbReference>
<dbReference type="InterPro" id="IPR045618">
    <property type="entry name" value="DUF6444"/>
</dbReference>
<dbReference type="Pfam" id="PF13005">
    <property type="entry name" value="zf-IS66"/>
    <property type="match status" value="1"/>
</dbReference>
<feature type="region of interest" description="Disordered" evidence="1">
    <location>
        <begin position="45"/>
        <end position="94"/>
    </location>
</feature>
<reference evidence="5" key="1">
    <citation type="submission" date="2020-10" db="EMBL/GenBank/DDBJ databases">
        <authorList>
            <person name="Castelo-Branco R."/>
            <person name="Eusebio N."/>
            <person name="Adriana R."/>
            <person name="Vieira A."/>
            <person name="Brugerolle De Fraissinette N."/>
            <person name="Rezende De Castro R."/>
            <person name="Schneider M.P."/>
            <person name="Vasconcelos V."/>
            <person name="Leao P.N."/>
        </authorList>
    </citation>
    <scope>NUCLEOTIDE SEQUENCE</scope>
    <source>
        <strain evidence="5">LEGE 07310</strain>
    </source>
</reference>
<dbReference type="RefSeq" id="WP_193912565.1">
    <property type="nucleotide sequence ID" value="NZ_JADEXG010000151.1"/>
</dbReference>
<evidence type="ECO:0000259" key="4">
    <source>
        <dbReference type="Pfam" id="PF20042"/>
    </source>
</evidence>
<dbReference type="InterPro" id="IPR052344">
    <property type="entry name" value="Transposase-related"/>
</dbReference>
<sequence>MAEEVEIAGSRIPQPDWEATPASVKTLVAAMSDQMAQLSERIAHLEEQLSKNSKNSSKPPSSDGFGQPPPAAKSKSKPRQRGGQPGHPGHRRGLYPSERCAEVKEHYPQHCRRCGEALSGEDKTPYRHQIVDLPSMQPVVHEHRLHQLVCAHCGSTTRAQLPPAVPAVGYGERLSAVVGLLSSGYRQSHQQVVALLNDVFDVSISSGSVNRIRRELSEAVAQPVAAAQQYVQGAAVLHSDETSFQQGNGDGGNPSGKGGWLWVLVTPLVSFFAVALSRSQTTAQALIGSEVSGIVVSDRYSSYNWIDLAQRQVCWAHLKRDLTAIQERSGASQTIGEALLRRERHLFRLWHRVRDGTLSRAAFSRAIEPLRRGFKRELEAAAQLPISTKERTPLAKTVRTCRKLLQVEPALWTFVDTPGVEPTNNAAERALRPAVIWRRTSFGSQSQAGSEFVARMLTVVASLNAQQRNVLAFLTQACRAARNDQLPPSLLPEPAVSSTATIRS</sequence>
<dbReference type="EMBL" id="JADEXG010000151">
    <property type="protein sequence ID" value="MBE9080541.1"/>
    <property type="molecule type" value="Genomic_DNA"/>
</dbReference>
<feature type="domain" description="Transposase IS66 zinc-finger binding" evidence="3">
    <location>
        <begin position="108"/>
        <end position="154"/>
    </location>
</feature>
<dbReference type="Pfam" id="PF03050">
    <property type="entry name" value="DDE_Tnp_IS66"/>
    <property type="match status" value="1"/>
</dbReference>
<feature type="domain" description="DUF6444" evidence="4">
    <location>
        <begin position="23"/>
        <end position="92"/>
    </location>
</feature>
<dbReference type="Proteomes" id="UP000636505">
    <property type="component" value="Unassembled WGS sequence"/>
</dbReference>
<organism evidence="5 6">
    <name type="scientific">Vasconcelosia minhoensis LEGE 07310</name>
    <dbReference type="NCBI Taxonomy" id="915328"/>
    <lineage>
        <taxon>Bacteria</taxon>
        <taxon>Bacillati</taxon>
        <taxon>Cyanobacteriota</taxon>
        <taxon>Cyanophyceae</taxon>
        <taxon>Nodosilineales</taxon>
        <taxon>Cymatolegaceae</taxon>
        <taxon>Vasconcelosia</taxon>
        <taxon>Vasconcelosia minhoensis</taxon>
    </lineage>
</organism>
<keyword evidence="6" id="KW-1185">Reference proteome</keyword>
<evidence type="ECO:0000256" key="1">
    <source>
        <dbReference type="SAM" id="MobiDB-lite"/>
    </source>
</evidence>
<protein>
    <submittedName>
        <fullName evidence="5">IS66 family transposase</fullName>
    </submittedName>
</protein>
<evidence type="ECO:0000259" key="2">
    <source>
        <dbReference type="Pfam" id="PF03050"/>
    </source>
</evidence>
<evidence type="ECO:0000313" key="6">
    <source>
        <dbReference type="Proteomes" id="UP000636505"/>
    </source>
</evidence>
<dbReference type="InterPro" id="IPR024474">
    <property type="entry name" value="Znf_dom_IS66"/>
</dbReference>
<evidence type="ECO:0000259" key="3">
    <source>
        <dbReference type="Pfam" id="PF13005"/>
    </source>
</evidence>
<proteinExistence type="predicted"/>
<feature type="domain" description="Transposase IS66 central" evidence="2">
    <location>
        <begin position="196"/>
        <end position="450"/>
    </location>
</feature>
<feature type="compositionally biased region" description="Low complexity" evidence="1">
    <location>
        <begin position="50"/>
        <end position="62"/>
    </location>
</feature>
<dbReference type="AlphaFoldDB" id="A0A8J7DP47"/>
<feature type="region of interest" description="Disordered" evidence="1">
    <location>
        <begin position="485"/>
        <end position="504"/>
    </location>
</feature>
<dbReference type="InterPro" id="IPR004291">
    <property type="entry name" value="Transposase_IS66_central"/>
</dbReference>
<dbReference type="NCBIfam" id="NF033517">
    <property type="entry name" value="transpos_IS66"/>
    <property type="match status" value="1"/>
</dbReference>
<dbReference type="Pfam" id="PF20042">
    <property type="entry name" value="DUF6444"/>
    <property type="match status" value="1"/>
</dbReference>
<name>A0A8J7DP47_9CYAN</name>
<comment type="caution">
    <text evidence="5">The sequence shown here is derived from an EMBL/GenBank/DDBJ whole genome shotgun (WGS) entry which is preliminary data.</text>
</comment>
<dbReference type="PANTHER" id="PTHR33678">
    <property type="entry name" value="BLL1576 PROTEIN"/>
    <property type="match status" value="1"/>
</dbReference>